<dbReference type="GeneID" id="25282592"/>
<dbReference type="OrthoDB" id="10053431at2759"/>
<keyword evidence="2" id="KW-1185">Reference proteome</keyword>
<sequence length="234" mass="27544">MFLSTLYWNVNQPKDQWTEHCPEFLLGQSQQSIKILSTKNQDFKRLSWPQVQDLVKVCRTPTWIPRIHIPIEEDAWLGIILLATGPTQWDDTTPSGDKAFSNPADFKILYNDWPYFIDENVAHLVVWTKFFIDEDEKNGEVTEAAKATIEALITRTFCSSNNDPSRKMERNQIVWFKNWRSLKSIHDLGMWLQEEAYMRRGLIESTEHFHIMLYKPPTELLQTITHGDRPGYER</sequence>
<comment type="caution">
    <text evidence="1">The sequence shown here is derived from an EMBL/GenBank/DDBJ whole genome shotgun (WGS) entry which is preliminary data.</text>
</comment>
<dbReference type="RefSeq" id="XP_013258688.1">
    <property type="nucleotide sequence ID" value="XM_013403234.1"/>
</dbReference>
<dbReference type="GO" id="GO:0006044">
    <property type="term" value="P:N-acetylglucosamine metabolic process"/>
    <property type="evidence" value="ECO:0007669"/>
    <property type="project" value="TreeGrafter"/>
</dbReference>
<accession>A0A072P9Z5</accession>
<dbReference type="HOGENOM" id="CLU_075862_1_0_1"/>
<dbReference type="EMBL" id="AMGV01000006">
    <property type="protein sequence ID" value="KEF56098.1"/>
    <property type="molecule type" value="Genomic_DNA"/>
</dbReference>
<dbReference type="AlphaFoldDB" id="A0A072P9Z5"/>
<proteinExistence type="predicted"/>
<dbReference type="STRING" id="1182545.A0A072P9Z5"/>
<evidence type="ECO:0000313" key="1">
    <source>
        <dbReference type="EMBL" id="KEF56098.1"/>
    </source>
</evidence>
<gene>
    <name evidence="1" type="ORF">A1O9_07679</name>
</gene>
<name>A0A072P9Z5_9EURO</name>
<dbReference type="PANTHER" id="PTHR35020:SF4">
    <property type="entry name" value="N-ACETYLGLUCOSAMINE-INDUCED PROTEIN 1"/>
    <property type="match status" value="1"/>
</dbReference>
<organism evidence="1 2">
    <name type="scientific">Exophiala aquamarina CBS 119918</name>
    <dbReference type="NCBI Taxonomy" id="1182545"/>
    <lineage>
        <taxon>Eukaryota</taxon>
        <taxon>Fungi</taxon>
        <taxon>Dikarya</taxon>
        <taxon>Ascomycota</taxon>
        <taxon>Pezizomycotina</taxon>
        <taxon>Eurotiomycetes</taxon>
        <taxon>Chaetothyriomycetidae</taxon>
        <taxon>Chaetothyriales</taxon>
        <taxon>Herpotrichiellaceae</taxon>
        <taxon>Exophiala</taxon>
    </lineage>
</organism>
<reference evidence="1 2" key="1">
    <citation type="submission" date="2013-03" db="EMBL/GenBank/DDBJ databases">
        <title>The Genome Sequence of Exophiala aquamarina CBS 119918.</title>
        <authorList>
            <consortium name="The Broad Institute Genomics Platform"/>
            <person name="Cuomo C."/>
            <person name="de Hoog S."/>
            <person name="Gorbushina A."/>
            <person name="Walker B."/>
            <person name="Young S.K."/>
            <person name="Zeng Q."/>
            <person name="Gargeya S."/>
            <person name="Fitzgerald M."/>
            <person name="Haas B."/>
            <person name="Abouelleil A."/>
            <person name="Allen A.W."/>
            <person name="Alvarado L."/>
            <person name="Arachchi H.M."/>
            <person name="Berlin A.M."/>
            <person name="Chapman S.B."/>
            <person name="Gainer-Dewar J."/>
            <person name="Goldberg J."/>
            <person name="Griggs A."/>
            <person name="Gujja S."/>
            <person name="Hansen M."/>
            <person name="Howarth C."/>
            <person name="Imamovic A."/>
            <person name="Ireland A."/>
            <person name="Larimer J."/>
            <person name="McCowan C."/>
            <person name="Murphy C."/>
            <person name="Pearson M."/>
            <person name="Poon T.W."/>
            <person name="Priest M."/>
            <person name="Roberts A."/>
            <person name="Saif S."/>
            <person name="Shea T."/>
            <person name="Sisk P."/>
            <person name="Sykes S."/>
            <person name="Wortman J."/>
            <person name="Nusbaum C."/>
            <person name="Birren B."/>
        </authorList>
    </citation>
    <scope>NUCLEOTIDE SEQUENCE [LARGE SCALE GENOMIC DNA]</scope>
    <source>
        <strain evidence="1 2">CBS 119918</strain>
    </source>
</reference>
<protein>
    <submittedName>
        <fullName evidence="1">Uncharacterized protein</fullName>
    </submittedName>
</protein>
<dbReference type="InterPro" id="IPR022036">
    <property type="entry name" value="DUF3605"/>
</dbReference>
<evidence type="ECO:0000313" key="2">
    <source>
        <dbReference type="Proteomes" id="UP000027920"/>
    </source>
</evidence>
<dbReference type="Proteomes" id="UP000027920">
    <property type="component" value="Unassembled WGS sequence"/>
</dbReference>
<dbReference type="VEuPathDB" id="FungiDB:A1O9_07679"/>
<dbReference type="PANTHER" id="PTHR35020">
    <property type="entry name" value="N-ACETYLGLUCOSAMINE-INDUCED PROTEIN 1"/>
    <property type="match status" value="1"/>
</dbReference>
<dbReference type="GO" id="GO:0005737">
    <property type="term" value="C:cytoplasm"/>
    <property type="evidence" value="ECO:0007669"/>
    <property type="project" value="TreeGrafter"/>
</dbReference>
<dbReference type="Pfam" id="PF12239">
    <property type="entry name" value="DUF3605"/>
    <property type="match status" value="1"/>
</dbReference>